<dbReference type="InterPro" id="IPR000850">
    <property type="entry name" value="Adenylat/UMP-CMP_kin"/>
</dbReference>
<keyword evidence="4" id="KW-0175">Coiled coil</keyword>
<evidence type="ECO:0000256" key="4">
    <source>
        <dbReference type="SAM" id="Coils"/>
    </source>
</evidence>
<evidence type="ECO:0000256" key="1">
    <source>
        <dbReference type="ARBA" id="ARBA00022679"/>
    </source>
</evidence>
<dbReference type="Ensembl" id="ENSLBET00000021903.1">
    <property type="protein sequence ID" value="ENSLBEP00000020775.1"/>
    <property type="gene ID" value="ENSLBEG00000015847.1"/>
</dbReference>
<dbReference type="CDD" id="cd01428">
    <property type="entry name" value="ADK"/>
    <property type="match status" value="1"/>
</dbReference>
<dbReference type="GO" id="GO:0005524">
    <property type="term" value="F:ATP binding"/>
    <property type="evidence" value="ECO:0007669"/>
    <property type="project" value="InterPro"/>
</dbReference>
<evidence type="ECO:0000313" key="6">
    <source>
        <dbReference type="Proteomes" id="UP000261660"/>
    </source>
</evidence>
<dbReference type="PRINTS" id="PR00094">
    <property type="entry name" value="ADENYLTKNASE"/>
</dbReference>
<dbReference type="InterPro" id="IPR007858">
    <property type="entry name" value="Dpy-30_motif"/>
</dbReference>
<dbReference type="GeneTree" id="ENSGT00390000015102"/>
<keyword evidence="1" id="KW-0808">Transferase</keyword>
<keyword evidence="3" id="KW-0418">Kinase</keyword>
<dbReference type="Pfam" id="PF05186">
    <property type="entry name" value="Dpy-30"/>
    <property type="match status" value="1"/>
</dbReference>
<dbReference type="Gene3D" id="3.40.50.720">
    <property type="entry name" value="NAD(P)-binding Rossmann-like Domain"/>
    <property type="match status" value="1"/>
</dbReference>
<dbReference type="InterPro" id="IPR047499">
    <property type="entry name" value="DD_AK7"/>
</dbReference>
<accession>A0A3Q3MKD8</accession>
<dbReference type="Proteomes" id="UP000261660">
    <property type="component" value="Unplaced"/>
</dbReference>
<keyword evidence="6" id="KW-1185">Reference proteome</keyword>
<evidence type="ECO:0000313" key="5">
    <source>
        <dbReference type="Ensembl" id="ENSLBEP00000020775.1"/>
    </source>
</evidence>
<sequence length="625" mass="71366">SASPGGEPAFQVVGTVSASAKQAEESFLLEQYESPTRDELLERMLECDVVVYNISETASQQQVEEASWALTALQAEMENFKSQKLFILVSTVMTWAMTKPQNPDETDVVLSEEEYIRRRPHISFRRHHNLEKLVLKLHGGSQLKGYVVASGLQYGKGENLFHYFFKVSWLMQFPKVPVFGQGTNYIPMIHVNDLGGVIQNIIEVKPKLKSKYILAVDDSKNTLEEIVKMISYTLGSGDVNILPQEEAITMKFPLFQPEELQFLSIDLRLDTFMIKDIFTLNWTSEAGMVENMRSIVKEYKDTRQLLPIRLCIVGPPAVGKTTVAEKLCSHYQIHHITIKEVIEEKITQLETVDSDDADLVSEEVSAAAQKKLETLNKSMEMNAGRLADHLVFDILQDKLHSKPCSNQGFVLDGFPKTYEQASMIFTEEVTENDDVSLKTPVYNKKITPEHVFVLNASDDFLKERAQGLPQSVAEELGYTQEEFTARLSRYRERSQNDSEVVKSLRWWAPKNYGLSPEELEVESRHKEEGRRLKLAAEAAEKKRRNEAALAAMAAQYEEWQNNLSEVRRQEEELLEARCLPLRNYLMKYVMPSLSEAMLECSKIKPEDPVDFLAEHLLSNNQEEQH</sequence>
<keyword evidence="2" id="KW-0547">Nucleotide-binding</keyword>
<reference evidence="5" key="2">
    <citation type="submission" date="2025-09" db="UniProtKB">
        <authorList>
            <consortium name="Ensembl"/>
        </authorList>
    </citation>
    <scope>IDENTIFICATION</scope>
</reference>
<dbReference type="Gene3D" id="1.20.890.10">
    <property type="entry name" value="cAMP-dependent protein kinase regulatory subunit, dimerization-anchoring domain"/>
    <property type="match status" value="1"/>
</dbReference>
<protein>
    <submittedName>
        <fullName evidence="5">Adenylate kinase 7a</fullName>
    </submittedName>
</protein>
<proteinExistence type="predicted"/>
<evidence type="ECO:0000256" key="3">
    <source>
        <dbReference type="ARBA" id="ARBA00022777"/>
    </source>
</evidence>
<feature type="coiled-coil region" evidence="4">
    <location>
        <begin position="542"/>
        <end position="576"/>
    </location>
</feature>
<evidence type="ECO:0000256" key="2">
    <source>
        <dbReference type="ARBA" id="ARBA00022741"/>
    </source>
</evidence>
<dbReference type="SUPFAM" id="SSF52540">
    <property type="entry name" value="P-loop containing nucleoside triphosphate hydrolases"/>
    <property type="match status" value="1"/>
</dbReference>
<dbReference type="AlphaFoldDB" id="A0A3Q3MKD8"/>
<name>A0A3Q3MKD8_9LABR</name>
<dbReference type="Gene3D" id="3.40.50.300">
    <property type="entry name" value="P-loop containing nucleotide triphosphate hydrolases"/>
    <property type="match status" value="1"/>
</dbReference>
<reference evidence="5" key="1">
    <citation type="submission" date="2025-08" db="UniProtKB">
        <authorList>
            <consortium name="Ensembl"/>
        </authorList>
    </citation>
    <scope>IDENTIFICATION</scope>
</reference>
<dbReference type="GO" id="GO:0006139">
    <property type="term" value="P:nucleobase-containing compound metabolic process"/>
    <property type="evidence" value="ECO:0007669"/>
    <property type="project" value="InterPro"/>
</dbReference>
<dbReference type="PANTHER" id="PTHR23359">
    <property type="entry name" value="NUCLEOTIDE KINASE"/>
    <property type="match status" value="1"/>
</dbReference>
<dbReference type="CDD" id="cd22967">
    <property type="entry name" value="DD_AK7"/>
    <property type="match status" value="1"/>
</dbReference>
<organism evidence="5 6">
    <name type="scientific">Labrus bergylta</name>
    <name type="common">ballan wrasse</name>
    <dbReference type="NCBI Taxonomy" id="56723"/>
    <lineage>
        <taxon>Eukaryota</taxon>
        <taxon>Metazoa</taxon>
        <taxon>Chordata</taxon>
        <taxon>Craniata</taxon>
        <taxon>Vertebrata</taxon>
        <taxon>Euteleostomi</taxon>
        <taxon>Actinopterygii</taxon>
        <taxon>Neopterygii</taxon>
        <taxon>Teleostei</taxon>
        <taxon>Neoteleostei</taxon>
        <taxon>Acanthomorphata</taxon>
        <taxon>Eupercaria</taxon>
        <taxon>Labriformes</taxon>
        <taxon>Labridae</taxon>
        <taxon>Labrus</taxon>
    </lineage>
</organism>
<dbReference type="GO" id="GO:0019205">
    <property type="term" value="F:nucleobase-containing compound kinase activity"/>
    <property type="evidence" value="ECO:0007669"/>
    <property type="project" value="InterPro"/>
</dbReference>
<dbReference type="Pfam" id="PF00406">
    <property type="entry name" value="ADK"/>
    <property type="match status" value="1"/>
</dbReference>
<dbReference type="SUPFAM" id="SSF51735">
    <property type="entry name" value="NAD(P)-binding Rossmann-fold domains"/>
    <property type="match status" value="1"/>
</dbReference>
<dbReference type="InterPro" id="IPR027417">
    <property type="entry name" value="P-loop_NTPase"/>
</dbReference>
<dbReference type="InterPro" id="IPR036291">
    <property type="entry name" value="NAD(P)-bd_dom_sf"/>
</dbReference>